<keyword evidence="2" id="KW-0436">Ligase</keyword>
<dbReference type="InterPro" id="IPR020459">
    <property type="entry name" value="AMP-binding"/>
</dbReference>
<dbReference type="GO" id="GO:0005783">
    <property type="term" value="C:endoplasmic reticulum"/>
    <property type="evidence" value="ECO:0007669"/>
    <property type="project" value="TreeGrafter"/>
</dbReference>
<evidence type="ECO:0000313" key="11">
    <source>
        <dbReference type="Proteomes" id="UP000594260"/>
    </source>
</evidence>
<keyword evidence="11" id="KW-1185">Reference proteome</keyword>
<evidence type="ECO:0000256" key="2">
    <source>
        <dbReference type="ARBA" id="ARBA00022598"/>
    </source>
</evidence>
<dbReference type="Pfam" id="PF00501">
    <property type="entry name" value="AMP-binding"/>
    <property type="match status" value="1"/>
</dbReference>
<dbReference type="PANTHER" id="PTHR43272">
    <property type="entry name" value="LONG-CHAIN-FATTY-ACID--COA LIGASE"/>
    <property type="match status" value="1"/>
</dbReference>
<evidence type="ECO:0000313" key="10">
    <source>
        <dbReference type="EnsemblMetazoa" id="XP_022660889"/>
    </source>
</evidence>
<dbReference type="GO" id="GO:0005886">
    <property type="term" value="C:plasma membrane"/>
    <property type="evidence" value="ECO:0007669"/>
    <property type="project" value="TreeGrafter"/>
</dbReference>
<feature type="transmembrane region" description="Helical" evidence="8">
    <location>
        <begin position="12"/>
        <end position="30"/>
    </location>
</feature>
<protein>
    <recommendedName>
        <fullName evidence="7">long-chain-fatty-acid--CoA ligase</fullName>
        <ecNumber evidence="7">6.2.1.3</ecNumber>
    </recommendedName>
</protein>
<dbReference type="GO" id="GO:0030182">
    <property type="term" value="P:neuron differentiation"/>
    <property type="evidence" value="ECO:0007669"/>
    <property type="project" value="TreeGrafter"/>
</dbReference>
<keyword evidence="5" id="KW-0067">ATP-binding</keyword>
<dbReference type="EnsemblMetazoa" id="XM_022805153">
    <property type="protein sequence ID" value="XP_022660888"/>
    <property type="gene ID" value="LOC111250241"/>
</dbReference>
<dbReference type="Gene3D" id="3.40.50.12780">
    <property type="entry name" value="N-terminal domain of ligase-like"/>
    <property type="match status" value="1"/>
</dbReference>
<dbReference type="OMA" id="KIFQWAA"/>
<keyword evidence="8" id="KW-1133">Transmembrane helix</keyword>
<accession>A0A7M7K5U4</accession>
<keyword evidence="3" id="KW-0547">Nucleotide-binding</keyword>
<proteinExistence type="inferred from homology"/>
<keyword evidence="4" id="KW-0443">Lipid metabolism</keyword>
<dbReference type="PANTHER" id="PTHR43272:SF83">
    <property type="entry name" value="ACYL-COA SYNTHETASE LONG-CHAIN, ISOFORM J"/>
    <property type="match status" value="1"/>
</dbReference>
<dbReference type="RefSeq" id="XP_022660889.1">
    <property type="nucleotide sequence ID" value="XM_022805154.1"/>
</dbReference>
<dbReference type="InterPro" id="IPR000873">
    <property type="entry name" value="AMP-dep_synth/lig_dom"/>
</dbReference>
<dbReference type="RefSeq" id="XP_022660888.1">
    <property type="nucleotide sequence ID" value="XM_022805153.1"/>
</dbReference>
<dbReference type="RefSeq" id="XP_022660892.1">
    <property type="nucleotide sequence ID" value="XM_022805157.1"/>
</dbReference>
<dbReference type="KEGG" id="vde:111250241"/>
<evidence type="ECO:0000256" key="8">
    <source>
        <dbReference type="SAM" id="Phobius"/>
    </source>
</evidence>
<comment type="similarity">
    <text evidence="1">Belongs to the ATP-dependent AMP-binding enzyme family.</text>
</comment>
<keyword evidence="8" id="KW-0472">Membrane</keyword>
<dbReference type="EnsemblMetazoa" id="XM_022805152">
    <property type="protein sequence ID" value="XP_022660887"/>
    <property type="gene ID" value="LOC111250241"/>
</dbReference>
<sequence>MSSEKKRQSPVAVVGANIAIGFIKAMMYTYDIATLPVYTIIQKPWIIWKNRSTVFAAIDVSASSPQKGAQEDARSKDTTSSELATIAGPSGQTVAVSPSSQDVAAASLAASNVQQQQRQSGIGSESIGLRSSSSGPWVRRVHRINEAIFEGMQTVDQLTRKAVKQYADEVCFGWREAYAEEAEEQPDGKTFRKILQGEYCWMSYRDFDRKVDLVGRALMSLGVRPRQNVCILAETRMEWMLTAQACLRINIPVVTLYATLGEEGIIHGITETETTHLITSQNLMAKVGKLLPQLPSVTHIIYMESSVHKAKPKLDKSLGVHLVPFSQLEELGKIADEGLKGEIPGPDDTAIIMYTSGSTGKPKGVMITQANIVATARGFQTMVPEVDPRDAYIAYLPLAHIFELCCEMVAIALGVRIGYASPLTLTDKSTGVKTGCKGDATLLRPTVMVSVPLILDRIRKSVTEAAEAKGLFAKMFFKHVVNYKAFWQRWGFNTPLLDLIVFNKMKALLGGRIKVVATGSAPLSADTHAFIKACLGCDLIQGYGLTETSAGATVMELSDMSLGKVGSPLAGTLLRLVDWPEAGYFSTDKPNPRGELVIGGSTVSKGYYKNEALTRECFKVDSDNMRWFYTGDVGEVYPDGTIKIIDRKKDLVKLQFGEYISLGKVEAELKTCPLIENVCVYGSSFHTYLVALVAPNEKNLEQLSIRLNKQGLTFQDMCEDPEIRKTATNEILEHARRCNLHKMEIPTKIKLCSESWQPDSGLVTAAFKIRRKQITTYYQKDIDQMYTNSKST</sequence>
<dbReference type="FunCoup" id="A0A7M7K5U4">
    <property type="interactions" value="1251"/>
</dbReference>
<dbReference type="RefSeq" id="XP_022660893.1">
    <property type="nucleotide sequence ID" value="XM_022805158.1"/>
</dbReference>
<dbReference type="Gene3D" id="3.30.300.30">
    <property type="match status" value="1"/>
</dbReference>
<evidence type="ECO:0000256" key="7">
    <source>
        <dbReference type="ARBA" id="ARBA00026121"/>
    </source>
</evidence>
<dbReference type="EnsemblMetazoa" id="XM_022805156">
    <property type="protein sequence ID" value="XP_022660891"/>
    <property type="gene ID" value="LOC111250241"/>
</dbReference>
<dbReference type="EC" id="6.2.1.3" evidence="7"/>
<dbReference type="GO" id="GO:0090433">
    <property type="term" value="F:palmitoyl-CoA ligase activity"/>
    <property type="evidence" value="ECO:0007669"/>
    <property type="project" value="TreeGrafter"/>
</dbReference>
<dbReference type="OrthoDB" id="1700726at2759"/>
<feature type="domain" description="AMP-dependent synthetase/ligase" evidence="9">
    <location>
        <begin position="180"/>
        <end position="608"/>
    </location>
</feature>
<evidence type="ECO:0000256" key="4">
    <source>
        <dbReference type="ARBA" id="ARBA00022832"/>
    </source>
</evidence>
<evidence type="ECO:0000256" key="3">
    <source>
        <dbReference type="ARBA" id="ARBA00022741"/>
    </source>
</evidence>
<dbReference type="EnsemblMetazoa" id="XM_022805158">
    <property type="protein sequence ID" value="XP_022660893"/>
    <property type="gene ID" value="LOC111250241"/>
</dbReference>
<evidence type="ECO:0000259" key="9">
    <source>
        <dbReference type="Pfam" id="PF00501"/>
    </source>
</evidence>
<reference evidence="10" key="1">
    <citation type="submission" date="2021-01" db="UniProtKB">
        <authorList>
            <consortium name="EnsemblMetazoa"/>
        </authorList>
    </citation>
    <scope>IDENTIFICATION</scope>
</reference>
<dbReference type="Proteomes" id="UP000594260">
    <property type="component" value="Unplaced"/>
</dbReference>
<keyword evidence="4" id="KW-0276">Fatty acid metabolism</keyword>
<dbReference type="PROSITE" id="PS00455">
    <property type="entry name" value="AMP_BINDING"/>
    <property type="match status" value="1"/>
</dbReference>
<dbReference type="EnsemblMetazoa" id="XM_022805157">
    <property type="protein sequence ID" value="XP_022660892"/>
    <property type="gene ID" value="LOC111250241"/>
</dbReference>
<dbReference type="GO" id="GO:0005811">
    <property type="term" value="C:lipid droplet"/>
    <property type="evidence" value="ECO:0007669"/>
    <property type="project" value="TreeGrafter"/>
</dbReference>
<dbReference type="InterPro" id="IPR042099">
    <property type="entry name" value="ANL_N_sf"/>
</dbReference>
<dbReference type="InterPro" id="IPR020845">
    <property type="entry name" value="AMP-binding_CS"/>
</dbReference>
<dbReference type="RefSeq" id="XP_022660886.1">
    <property type="nucleotide sequence ID" value="XM_022805151.1"/>
</dbReference>
<name>A0A7M7K5U4_VARDE</name>
<dbReference type="GeneID" id="111250241"/>
<dbReference type="InParanoid" id="A0A7M7K5U4"/>
<evidence type="ECO:0000256" key="1">
    <source>
        <dbReference type="ARBA" id="ARBA00006432"/>
    </source>
</evidence>
<organism evidence="10 11">
    <name type="scientific">Varroa destructor</name>
    <name type="common">Honeybee mite</name>
    <dbReference type="NCBI Taxonomy" id="109461"/>
    <lineage>
        <taxon>Eukaryota</taxon>
        <taxon>Metazoa</taxon>
        <taxon>Ecdysozoa</taxon>
        <taxon>Arthropoda</taxon>
        <taxon>Chelicerata</taxon>
        <taxon>Arachnida</taxon>
        <taxon>Acari</taxon>
        <taxon>Parasitiformes</taxon>
        <taxon>Mesostigmata</taxon>
        <taxon>Gamasina</taxon>
        <taxon>Dermanyssoidea</taxon>
        <taxon>Varroidae</taxon>
        <taxon>Varroa</taxon>
    </lineage>
</organism>
<dbReference type="SUPFAM" id="SSF56801">
    <property type="entry name" value="Acetyl-CoA synthetase-like"/>
    <property type="match status" value="1"/>
</dbReference>
<dbReference type="EnsemblMetazoa" id="XM_022805154">
    <property type="protein sequence ID" value="XP_022660889"/>
    <property type="gene ID" value="LOC111250241"/>
</dbReference>
<keyword evidence="8" id="KW-0812">Transmembrane</keyword>
<dbReference type="AlphaFoldDB" id="A0A7M7K5U4"/>
<dbReference type="PRINTS" id="PR00154">
    <property type="entry name" value="AMPBINDING"/>
</dbReference>
<comment type="catalytic activity">
    <reaction evidence="6">
        <text>a long-chain fatty acid + ATP + CoA = a long-chain fatty acyl-CoA + AMP + diphosphate</text>
        <dbReference type="Rhea" id="RHEA:15421"/>
        <dbReference type="ChEBI" id="CHEBI:30616"/>
        <dbReference type="ChEBI" id="CHEBI:33019"/>
        <dbReference type="ChEBI" id="CHEBI:57287"/>
        <dbReference type="ChEBI" id="CHEBI:57560"/>
        <dbReference type="ChEBI" id="CHEBI:83139"/>
        <dbReference type="ChEBI" id="CHEBI:456215"/>
        <dbReference type="EC" id="6.2.1.3"/>
    </reaction>
    <physiologicalReaction direction="left-to-right" evidence="6">
        <dbReference type="Rhea" id="RHEA:15422"/>
    </physiologicalReaction>
</comment>
<dbReference type="GO" id="GO:0035336">
    <property type="term" value="P:long-chain fatty-acyl-CoA metabolic process"/>
    <property type="evidence" value="ECO:0007669"/>
    <property type="project" value="TreeGrafter"/>
</dbReference>
<evidence type="ECO:0000256" key="5">
    <source>
        <dbReference type="ARBA" id="ARBA00022840"/>
    </source>
</evidence>
<dbReference type="RefSeq" id="XP_022660891.1">
    <property type="nucleotide sequence ID" value="XM_022805156.1"/>
</dbReference>
<dbReference type="RefSeq" id="XP_022660887.1">
    <property type="nucleotide sequence ID" value="XM_022805152.1"/>
</dbReference>
<dbReference type="InterPro" id="IPR045851">
    <property type="entry name" value="AMP-bd_C_sf"/>
</dbReference>
<evidence type="ECO:0000256" key="6">
    <source>
        <dbReference type="ARBA" id="ARBA00024484"/>
    </source>
</evidence>
<dbReference type="EnsemblMetazoa" id="XM_022805151">
    <property type="protein sequence ID" value="XP_022660886"/>
    <property type="gene ID" value="LOC111250241"/>
</dbReference>
<dbReference type="GO" id="GO:0005524">
    <property type="term" value="F:ATP binding"/>
    <property type="evidence" value="ECO:0007669"/>
    <property type="project" value="UniProtKB-KW"/>
</dbReference>